<gene>
    <name evidence="2" type="ORF">LSH36_854g00050</name>
</gene>
<protein>
    <submittedName>
        <fullName evidence="2">Uncharacterized protein</fullName>
    </submittedName>
</protein>
<evidence type="ECO:0000313" key="3">
    <source>
        <dbReference type="Proteomes" id="UP001208570"/>
    </source>
</evidence>
<keyword evidence="1" id="KW-1133">Transmembrane helix</keyword>
<dbReference type="Proteomes" id="UP001208570">
    <property type="component" value="Unassembled WGS sequence"/>
</dbReference>
<dbReference type="PANTHER" id="PTHR33844">
    <property type="entry name" value="SULFOTRANSFER_1 DOMAIN-CONTAINING PROTEIN"/>
    <property type="match status" value="1"/>
</dbReference>
<keyword evidence="1" id="KW-0472">Membrane</keyword>
<keyword evidence="3" id="KW-1185">Reference proteome</keyword>
<proteinExistence type="predicted"/>
<dbReference type="EMBL" id="JAODUP010000854">
    <property type="protein sequence ID" value="KAK2143323.1"/>
    <property type="molecule type" value="Genomic_DNA"/>
</dbReference>
<evidence type="ECO:0000313" key="2">
    <source>
        <dbReference type="EMBL" id="KAK2143323.1"/>
    </source>
</evidence>
<dbReference type="AlphaFoldDB" id="A0AAD9IZP8"/>
<dbReference type="PANTHER" id="PTHR33844:SF1">
    <property type="entry name" value="SULFOTRANSFERASE DOMAIN-CONTAINING PROTEIN"/>
    <property type="match status" value="1"/>
</dbReference>
<accession>A0AAD9IZP8</accession>
<evidence type="ECO:0000256" key="1">
    <source>
        <dbReference type="SAM" id="Phobius"/>
    </source>
</evidence>
<reference evidence="2" key="1">
    <citation type="journal article" date="2023" name="Mol. Biol. Evol.">
        <title>Third-Generation Sequencing Reveals the Adaptive Role of the Epigenome in Three Deep-Sea Polychaetes.</title>
        <authorList>
            <person name="Perez M."/>
            <person name="Aroh O."/>
            <person name="Sun Y."/>
            <person name="Lan Y."/>
            <person name="Juniper S.K."/>
            <person name="Young C.R."/>
            <person name="Angers B."/>
            <person name="Qian P.Y."/>
        </authorList>
    </citation>
    <scope>NUCLEOTIDE SEQUENCE</scope>
    <source>
        <strain evidence="2">P08H-3</strain>
    </source>
</reference>
<name>A0AAD9IZP8_9ANNE</name>
<keyword evidence="1" id="KW-0812">Transmembrane</keyword>
<sequence length="224" mass="25874">MDILTYIELLVSFTGWVLFMILNSIYNAIRGLWWRMNGVHWQIISCKEPETYGRCAHIKRILFRYTIDGFTKGPECVFVTVHEGFARPECVFQDDCSLYSITSTEAVFIQVKSSPDDALSADFLWLGQYNSAWKLIAIPLNQFNKLVEQMEGDDAKIIFLYNQARCGGTLVTAFFKETGRCVCFNEPTCLSTVCKRIYTDRIWQGATARRIFRNTIRMLCKTTM</sequence>
<comment type="caution">
    <text evidence="2">The sequence shown here is derived from an EMBL/GenBank/DDBJ whole genome shotgun (WGS) entry which is preliminary data.</text>
</comment>
<organism evidence="2 3">
    <name type="scientific">Paralvinella palmiformis</name>
    <dbReference type="NCBI Taxonomy" id="53620"/>
    <lineage>
        <taxon>Eukaryota</taxon>
        <taxon>Metazoa</taxon>
        <taxon>Spiralia</taxon>
        <taxon>Lophotrochozoa</taxon>
        <taxon>Annelida</taxon>
        <taxon>Polychaeta</taxon>
        <taxon>Sedentaria</taxon>
        <taxon>Canalipalpata</taxon>
        <taxon>Terebellida</taxon>
        <taxon>Terebelliformia</taxon>
        <taxon>Alvinellidae</taxon>
        <taxon>Paralvinella</taxon>
    </lineage>
</organism>
<feature type="transmembrane region" description="Helical" evidence="1">
    <location>
        <begin position="6"/>
        <end position="26"/>
    </location>
</feature>